<sequence length="325" mass="34479">MGARTGIALKGLQWFLRGVQFLSATIIFGIYCYFLGTLNGRNIEVPDWIRAVVGITGSACLYSGVGLLLLCWIAGRKFTSFLAILLDVAFAAAFIFVAVSNKGGAGSCDGALSTPFGDGDANSSRADGIPNYRTACKLQSACLAIAVVALVFFVFSAITEVALGRHHHKENRIGPSPDNGYTSGYGSKGGILGFLRRSGTTKTTGSNMLPKHATPADMREPAGRESYATEQTAVTEPSPVHASHHNPSRDPAPVPFYPNRYGEVTTGDDALPMNTASSASTNPYDTGAPGPYPGSYSRPRLSEDNRAPARQYPAGYRYSDGVYDA</sequence>
<reference evidence="3" key="2">
    <citation type="submission" date="2010-07" db="EMBL/GenBank/DDBJ databases">
        <authorList>
            <consortium name="The Broad Institute Genome Sequencing Platform"/>
            <consortium name="Broad Institute Genome Sequencing Center for Infectious Disease"/>
            <person name="Ma L.-J."/>
            <person name="Dead R."/>
            <person name="Young S."/>
            <person name="Zeng Q."/>
            <person name="Koehrsen M."/>
            <person name="Alvarado L."/>
            <person name="Berlin A."/>
            <person name="Chapman S.B."/>
            <person name="Chen Z."/>
            <person name="Freedman E."/>
            <person name="Gellesch M."/>
            <person name="Goldberg J."/>
            <person name="Griggs A."/>
            <person name="Gujja S."/>
            <person name="Heilman E.R."/>
            <person name="Heiman D."/>
            <person name="Hepburn T."/>
            <person name="Howarth C."/>
            <person name="Jen D."/>
            <person name="Larson L."/>
            <person name="Mehta T."/>
            <person name="Neiman D."/>
            <person name="Pearson M."/>
            <person name="Roberts A."/>
            <person name="Saif S."/>
            <person name="Shea T."/>
            <person name="Shenoy N."/>
            <person name="Sisk P."/>
            <person name="Stolte C."/>
            <person name="Sykes S."/>
            <person name="Walk T."/>
            <person name="White J."/>
            <person name="Yandava C."/>
            <person name="Haas B."/>
            <person name="Nusbaum C."/>
            <person name="Birren B."/>
        </authorList>
    </citation>
    <scope>NUCLEOTIDE SEQUENCE</scope>
    <source>
        <strain evidence="3">R3-111a-1</strain>
    </source>
</reference>
<protein>
    <recommendedName>
        <fullName evidence="6">MARVEL domain-containing protein</fullName>
    </recommendedName>
</protein>
<keyword evidence="5" id="KW-1185">Reference proteome</keyword>
<feature type="compositionally biased region" description="Polar residues" evidence="1">
    <location>
        <begin position="274"/>
        <end position="284"/>
    </location>
</feature>
<feature type="compositionally biased region" description="Polar residues" evidence="1">
    <location>
        <begin position="198"/>
        <end position="207"/>
    </location>
</feature>
<keyword evidence="2" id="KW-0812">Transmembrane</keyword>
<dbReference type="GeneID" id="20341028"/>
<reference evidence="3" key="3">
    <citation type="submission" date="2010-09" db="EMBL/GenBank/DDBJ databases">
        <title>Annotation of Gaeumannomyces graminis var. tritici R3-111a-1.</title>
        <authorList>
            <consortium name="The Broad Institute Genome Sequencing Platform"/>
            <person name="Ma L.-J."/>
            <person name="Dead R."/>
            <person name="Young S.K."/>
            <person name="Zeng Q."/>
            <person name="Gargeya S."/>
            <person name="Fitzgerald M."/>
            <person name="Haas B."/>
            <person name="Abouelleil A."/>
            <person name="Alvarado L."/>
            <person name="Arachchi H.M."/>
            <person name="Berlin A."/>
            <person name="Brown A."/>
            <person name="Chapman S.B."/>
            <person name="Chen Z."/>
            <person name="Dunbar C."/>
            <person name="Freedman E."/>
            <person name="Gearin G."/>
            <person name="Gellesch M."/>
            <person name="Goldberg J."/>
            <person name="Griggs A."/>
            <person name="Gujja S."/>
            <person name="Heiman D."/>
            <person name="Howarth C."/>
            <person name="Larson L."/>
            <person name="Lui A."/>
            <person name="MacDonald P.J.P."/>
            <person name="Mehta T."/>
            <person name="Montmayeur A."/>
            <person name="Murphy C."/>
            <person name="Neiman D."/>
            <person name="Pearson M."/>
            <person name="Priest M."/>
            <person name="Roberts A."/>
            <person name="Saif S."/>
            <person name="Shea T."/>
            <person name="Shenoy N."/>
            <person name="Sisk P."/>
            <person name="Stolte C."/>
            <person name="Sykes S."/>
            <person name="Yandava C."/>
            <person name="Wortman J."/>
            <person name="Nusbaum C."/>
            <person name="Birren B."/>
        </authorList>
    </citation>
    <scope>NUCLEOTIDE SEQUENCE</scope>
    <source>
        <strain evidence="3">R3-111a-1</strain>
    </source>
</reference>
<dbReference type="eggNOG" id="ENOG502SP9C">
    <property type="taxonomic scope" value="Eukaryota"/>
</dbReference>
<evidence type="ECO:0000313" key="3">
    <source>
        <dbReference type="EMBL" id="EJT80575.1"/>
    </source>
</evidence>
<organism evidence="3">
    <name type="scientific">Gaeumannomyces tritici (strain R3-111a-1)</name>
    <name type="common">Wheat and barley take-all root rot fungus</name>
    <name type="synonym">Gaeumannomyces graminis var. tritici</name>
    <dbReference type="NCBI Taxonomy" id="644352"/>
    <lineage>
        <taxon>Eukaryota</taxon>
        <taxon>Fungi</taxon>
        <taxon>Dikarya</taxon>
        <taxon>Ascomycota</taxon>
        <taxon>Pezizomycotina</taxon>
        <taxon>Sordariomycetes</taxon>
        <taxon>Sordariomycetidae</taxon>
        <taxon>Magnaporthales</taxon>
        <taxon>Magnaporthaceae</taxon>
        <taxon>Gaeumannomyces</taxon>
    </lineage>
</organism>
<feature type="transmembrane region" description="Helical" evidence="2">
    <location>
        <begin position="138"/>
        <end position="163"/>
    </location>
</feature>
<evidence type="ECO:0000256" key="2">
    <source>
        <dbReference type="SAM" id="Phobius"/>
    </source>
</evidence>
<reference evidence="4" key="4">
    <citation type="journal article" date="2015" name="G3 (Bethesda)">
        <title>Genome sequences of three phytopathogenic species of the Magnaporthaceae family of fungi.</title>
        <authorList>
            <person name="Okagaki L.H."/>
            <person name="Nunes C.C."/>
            <person name="Sailsbery J."/>
            <person name="Clay B."/>
            <person name="Brown D."/>
            <person name="John T."/>
            <person name="Oh Y."/>
            <person name="Young N."/>
            <person name="Fitzgerald M."/>
            <person name="Haas B.J."/>
            <person name="Zeng Q."/>
            <person name="Young S."/>
            <person name="Adiconis X."/>
            <person name="Fan L."/>
            <person name="Levin J.Z."/>
            <person name="Mitchell T.K."/>
            <person name="Okubara P.A."/>
            <person name="Farman M.L."/>
            <person name="Kohn L.M."/>
            <person name="Birren B."/>
            <person name="Ma L.-J."/>
            <person name="Dean R.A."/>
        </authorList>
    </citation>
    <scope>NUCLEOTIDE SEQUENCE</scope>
    <source>
        <strain evidence="4">R3-111a-1</strain>
    </source>
</reference>
<dbReference type="AlphaFoldDB" id="J3NH32"/>
<dbReference type="VEuPathDB" id="FungiDB:GGTG_00570"/>
<dbReference type="EnsemblFungi" id="EJT80575">
    <property type="protein sequence ID" value="EJT80575"/>
    <property type="gene ID" value="GGTG_00570"/>
</dbReference>
<evidence type="ECO:0000313" key="4">
    <source>
        <dbReference type="EnsemblFungi" id="EJT80575"/>
    </source>
</evidence>
<feature type="transmembrane region" description="Helical" evidence="2">
    <location>
        <begin position="48"/>
        <end position="74"/>
    </location>
</feature>
<reference evidence="5" key="1">
    <citation type="submission" date="2010-07" db="EMBL/GenBank/DDBJ databases">
        <title>The genome sequence of Gaeumannomyces graminis var. tritici strain R3-111a-1.</title>
        <authorList>
            <consortium name="The Broad Institute Genome Sequencing Platform"/>
            <person name="Ma L.-J."/>
            <person name="Dead R."/>
            <person name="Young S."/>
            <person name="Zeng Q."/>
            <person name="Koehrsen M."/>
            <person name="Alvarado L."/>
            <person name="Berlin A."/>
            <person name="Chapman S.B."/>
            <person name="Chen Z."/>
            <person name="Freedman E."/>
            <person name="Gellesch M."/>
            <person name="Goldberg J."/>
            <person name="Griggs A."/>
            <person name="Gujja S."/>
            <person name="Heilman E.R."/>
            <person name="Heiman D."/>
            <person name="Hepburn T."/>
            <person name="Howarth C."/>
            <person name="Jen D."/>
            <person name="Larson L."/>
            <person name="Mehta T."/>
            <person name="Neiman D."/>
            <person name="Pearson M."/>
            <person name="Roberts A."/>
            <person name="Saif S."/>
            <person name="Shea T."/>
            <person name="Shenoy N."/>
            <person name="Sisk P."/>
            <person name="Stolte C."/>
            <person name="Sykes S."/>
            <person name="Walk T."/>
            <person name="White J."/>
            <person name="Yandava C."/>
            <person name="Haas B."/>
            <person name="Nusbaum C."/>
            <person name="Birren B."/>
        </authorList>
    </citation>
    <scope>NUCLEOTIDE SEQUENCE [LARGE SCALE GENOMIC DNA]</scope>
    <source>
        <strain evidence="5">R3-111a-1</strain>
    </source>
</reference>
<dbReference type="HOGENOM" id="CLU_057540_1_0_1"/>
<reference evidence="4" key="5">
    <citation type="submission" date="2018-04" db="UniProtKB">
        <authorList>
            <consortium name="EnsemblFungi"/>
        </authorList>
    </citation>
    <scope>IDENTIFICATION</scope>
    <source>
        <strain evidence="4">R3-111a-1</strain>
    </source>
</reference>
<dbReference type="RefSeq" id="XP_009216584.1">
    <property type="nucleotide sequence ID" value="XM_009218320.1"/>
</dbReference>
<feature type="region of interest" description="Disordered" evidence="1">
    <location>
        <begin position="196"/>
        <end position="325"/>
    </location>
</feature>
<evidence type="ECO:0000256" key="1">
    <source>
        <dbReference type="SAM" id="MobiDB-lite"/>
    </source>
</evidence>
<evidence type="ECO:0008006" key="6">
    <source>
        <dbReference type="Google" id="ProtNLM"/>
    </source>
</evidence>
<gene>
    <name evidence="4" type="primary">20341028</name>
    <name evidence="3" type="ORF">GGTG_00570</name>
</gene>
<feature type="transmembrane region" description="Helical" evidence="2">
    <location>
        <begin position="81"/>
        <end position="99"/>
    </location>
</feature>
<name>J3NH32_GAET3</name>
<dbReference type="OrthoDB" id="5342507at2759"/>
<dbReference type="EMBL" id="GL385395">
    <property type="protein sequence ID" value="EJT80575.1"/>
    <property type="molecule type" value="Genomic_DNA"/>
</dbReference>
<proteinExistence type="predicted"/>
<keyword evidence="2" id="KW-1133">Transmembrane helix</keyword>
<evidence type="ECO:0000313" key="5">
    <source>
        <dbReference type="Proteomes" id="UP000006039"/>
    </source>
</evidence>
<keyword evidence="2" id="KW-0472">Membrane</keyword>
<accession>J3NH32</accession>
<feature type="transmembrane region" description="Helical" evidence="2">
    <location>
        <begin position="14"/>
        <end position="36"/>
    </location>
</feature>
<dbReference type="Proteomes" id="UP000006039">
    <property type="component" value="Unassembled WGS sequence"/>
</dbReference>